<comment type="caution">
    <text evidence="1">The sequence shown here is derived from an EMBL/GenBank/DDBJ whole genome shotgun (WGS) entry which is preliminary data.</text>
</comment>
<proteinExistence type="predicted"/>
<dbReference type="AlphaFoldDB" id="A0A934RDS5"/>
<dbReference type="PROSITE" id="PS51257">
    <property type="entry name" value="PROKAR_LIPOPROTEIN"/>
    <property type="match status" value="1"/>
</dbReference>
<dbReference type="Proteomes" id="UP000658278">
    <property type="component" value="Unassembled WGS sequence"/>
</dbReference>
<accession>A0A934RDS5</accession>
<name>A0A934RDS5_9BACT</name>
<dbReference type="RefSeq" id="WP_200282681.1">
    <property type="nucleotide sequence ID" value="NZ_JAENII010000016.1"/>
</dbReference>
<evidence type="ECO:0000313" key="2">
    <source>
        <dbReference type="Proteomes" id="UP000658278"/>
    </source>
</evidence>
<sequence>MLKPIATSLPLLAFIGLLSCKKESGAEAPPTEPEEPAAEVVLTDYTPLEIPEGFLALSPRSQTEEEIDKLIAEQLKFVSVSGGFNEVYVRMSYGPELNLNPGPGGARPTYEGGALAIEGVVHLKDGTTIPAGPKAGSSQTWQADKGTFRDSRGLKIDGEAKTRDIEKIVGEVTLTLPVRTQSIELTKDGAATTEIADGLTLRPNWENQEVVVEYGENEYRKVLHVVGIDAAGKELKIVGRGGQQRLDHPGAGQTSFRFADTGPLERIHVYAAPAFIERKIPFEMKPE</sequence>
<gene>
    <name evidence="1" type="ORF">JIN81_16900</name>
</gene>
<protein>
    <submittedName>
        <fullName evidence="1">Uncharacterized protein</fullName>
    </submittedName>
</protein>
<dbReference type="EMBL" id="JAENII010000016">
    <property type="protein sequence ID" value="MBK1828715.1"/>
    <property type="molecule type" value="Genomic_DNA"/>
</dbReference>
<reference evidence="1" key="1">
    <citation type="submission" date="2021-01" db="EMBL/GenBank/DDBJ databases">
        <title>Modified the classification status of verrucomicrobia.</title>
        <authorList>
            <person name="Feng X."/>
        </authorList>
    </citation>
    <scope>NUCLEOTIDE SEQUENCE</scope>
    <source>
        <strain evidence="1">KCTC 22201</strain>
    </source>
</reference>
<keyword evidence="2" id="KW-1185">Reference proteome</keyword>
<evidence type="ECO:0000313" key="1">
    <source>
        <dbReference type="EMBL" id="MBK1828715.1"/>
    </source>
</evidence>
<organism evidence="1 2">
    <name type="scientific">Haloferula rosea</name>
    <dbReference type="NCBI Taxonomy" id="490093"/>
    <lineage>
        <taxon>Bacteria</taxon>
        <taxon>Pseudomonadati</taxon>
        <taxon>Verrucomicrobiota</taxon>
        <taxon>Verrucomicrobiia</taxon>
        <taxon>Verrucomicrobiales</taxon>
        <taxon>Verrucomicrobiaceae</taxon>
        <taxon>Haloferula</taxon>
    </lineage>
</organism>